<dbReference type="OrthoDB" id="799767at2"/>
<feature type="domain" description="HTH araC/xylS-type" evidence="4">
    <location>
        <begin position="228"/>
        <end position="323"/>
    </location>
</feature>
<keyword evidence="6" id="KW-1185">Reference proteome</keyword>
<dbReference type="InterPro" id="IPR009057">
    <property type="entry name" value="Homeodomain-like_sf"/>
</dbReference>
<proteinExistence type="predicted"/>
<keyword evidence="2 5" id="KW-0238">DNA-binding</keyword>
<dbReference type="STRING" id="1224947.SAMN05216480_10998"/>
<accession>A0A1I7HI87</accession>
<evidence type="ECO:0000313" key="6">
    <source>
        <dbReference type="Proteomes" id="UP000199138"/>
    </source>
</evidence>
<dbReference type="AlphaFoldDB" id="A0A1I7HI87"/>
<dbReference type="Gene3D" id="1.10.10.60">
    <property type="entry name" value="Homeodomain-like"/>
    <property type="match status" value="2"/>
</dbReference>
<dbReference type="InterPro" id="IPR053142">
    <property type="entry name" value="PchR_regulatory_protein"/>
</dbReference>
<dbReference type="Pfam" id="PF12833">
    <property type="entry name" value="HTH_18"/>
    <property type="match status" value="1"/>
</dbReference>
<dbReference type="PANTHER" id="PTHR47893:SF1">
    <property type="entry name" value="REGULATORY PROTEIN PCHR"/>
    <property type="match status" value="1"/>
</dbReference>
<keyword evidence="3" id="KW-0804">Transcription</keyword>
<dbReference type="PANTHER" id="PTHR47893">
    <property type="entry name" value="REGULATORY PROTEIN PCHR"/>
    <property type="match status" value="1"/>
</dbReference>
<evidence type="ECO:0000256" key="2">
    <source>
        <dbReference type="ARBA" id="ARBA00023125"/>
    </source>
</evidence>
<dbReference type="Proteomes" id="UP000199138">
    <property type="component" value="Unassembled WGS sequence"/>
</dbReference>
<sequence>MKIQSKLKELQCDLFSIDTSEVSEGTCIEEKIALDEPNCSAVSQIIYSTDFCLLKTVFDTKIGITDNFSITGEYIQLSYLTDGNPRILLNDTDSQLLKIGNLQLCFSKNTSAEIHMNEAMKFEYICIFFTKEFFIHLFRNASWYCGDSFFKKVARGEYSDLGKLQFPLNHTLHQLTQDLFKLTIEKHLKFHLLQLKFKEIFIHISNLSADNNLPKNLDISEDQYQKIKKVHAYVTLHFHRTPTLKELARMAILNELQLKTGFKKIYGITIRAYIIQLKMERSKSLLARYSVNETASILGYKSVSHFIQSFKKFYGTTPKQIIT</sequence>
<dbReference type="PROSITE" id="PS01124">
    <property type="entry name" value="HTH_ARAC_FAMILY_2"/>
    <property type="match status" value="1"/>
</dbReference>
<name>A0A1I7HI87_9FLAO</name>
<dbReference type="GO" id="GO:0043565">
    <property type="term" value="F:sequence-specific DNA binding"/>
    <property type="evidence" value="ECO:0007669"/>
    <property type="project" value="InterPro"/>
</dbReference>
<evidence type="ECO:0000256" key="3">
    <source>
        <dbReference type="ARBA" id="ARBA00023163"/>
    </source>
</evidence>
<evidence type="ECO:0000313" key="5">
    <source>
        <dbReference type="EMBL" id="SFU60415.1"/>
    </source>
</evidence>
<gene>
    <name evidence="5" type="ORF">SAMN05216480_10998</name>
</gene>
<dbReference type="InterPro" id="IPR018062">
    <property type="entry name" value="HTH_AraC-typ_CS"/>
</dbReference>
<organism evidence="5 6">
    <name type="scientific">Pustulibacterium marinum</name>
    <dbReference type="NCBI Taxonomy" id="1224947"/>
    <lineage>
        <taxon>Bacteria</taxon>
        <taxon>Pseudomonadati</taxon>
        <taxon>Bacteroidota</taxon>
        <taxon>Flavobacteriia</taxon>
        <taxon>Flavobacteriales</taxon>
        <taxon>Flavobacteriaceae</taxon>
        <taxon>Pustulibacterium</taxon>
    </lineage>
</organism>
<dbReference type="PROSITE" id="PS00041">
    <property type="entry name" value="HTH_ARAC_FAMILY_1"/>
    <property type="match status" value="1"/>
</dbReference>
<dbReference type="GO" id="GO:0003700">
    <property type="term" value="F:DNA-binding transcription factor activity"/>
    <property type="evidence" value="ECO:0007669"/>
    <property type="project" value="InterPro"/>
</dbReference>
<dbReference type="SUPFAM" id="SSF46689">
    <property type="entry name" value="Homeodomain-like"/>
    <property type="match status" value="2"/>
</dbReference>
<dbReference type="InterPro" id="IPR018060">
    <property type="entry name" value="HTH_AraC"/>
</dbReference>
<evidence type="ECO:0000259" key="4">
    <source>
        <dbReference type="PROSITE" id="PS01124"/>
    </source>
</evidence>
<evidence type="ECO:0000256" key="1">
    <source>
        <dbReference type="ARBA" id="ARBA00023015"/>
    </source>
</evidence>
<dbReference type="EMBL" id="FPBK01000009">
    <property type="protein sequence ID" value="SFU60415.1"/>
    <property type="molecule type" value="Genomic_DNA"/>
</dbReference>
<reference evidence="6" key="1">
    <citation type="submission" date="2016-10" db="EMBL/GenBank/DDBJ databases">
        <authorList>
            <person name="Varghese N."/>
            <person name="Submissions S."/>
        </authorList>
    </citation>
    <scope>NUCLEOTIDE SEQUENCE [LARGE SCALE GENOMIC DNA]</scope>
    <source>
        <strain evidence="6">CGMCC 1.12333</strain>
    </source>
</reference>
<dbReference type="RefSeq" id="WP_093025464.1">
    <property type="nucleotide sequence ID" value="NZ_FPBK01000009.1"/>
</dbReference>
<keyword evidence="1" id="KW-0805">Transcription regulation</keyword>
<dbReference type="SMART" id="SM00342">
    <property type="entry name" value="HTH_ARAC"/>
    <property type="match status" value="1"/>
</dbReference>
<protein>
    <submittedName>
        <fullName evidence="5">AraC-type DNA-binding protein</fullName>
    </submittedName>
</protein>